<organism evidence="4 5">
    <name type="scientific">Hydrotalea sandarakina</name>
    <dbReference type="NCBI Taxonomy" id="1004304"/>
    <lineage>
        <taxon>Bacteria</taxon>
        <taxon>Pseudomonadati</taxon>
        <taxon>Bacteroidota</taxon>
        <taxon>Chitinophagia</taxon>
        <taxon>Chitinophagales</taxon>
        <taxon>Chitinophagaceae</taxon>
        <taxon>Hydrotalea</taxon>
    </lineage>
</organism>
<dbReference type="Pfam" id="PF00639">
    <property type="entry name" value="Rotamase"/>
    <property type="match status" value="2"/>
</dbReference>
<evidence type="ECO:0000313" key="5">
    <source>
        <dbReference type="Proteomes" id="UP000249720"/>
    </source>
</evidence>
<dbReference type="Gene3D" id="1.10.4030.10">
    <property type="entry name" value="Porin chaperone SurA, peptide-binding domain"/>
    <property type="match status" value="1"/>
</dbReference>
<keyword evidence="5" id="KW-1185">Reference proteome</keyword>
<proteinExistence type="predicted"/>
<evidence type="ECO:0000256" key="2">
    <source>
        <dbReference type="PROSITE-ProRule" id="PRU00278"/>
    </source>
</evidence>
<gene>
    <name evidence="4" type="ORF">LX80_02460</name>
</gene>
<dbReference type="SUPFAM" id="SSF109998">
    <property type="entry name" value="Triger factor/SurA peptide-binding domain-like"/>
    <property type="match status" value="1"/>
</dbReference>
<name>A0A2W7TBT4_9BACT</name>
<dbReference type="GO" id="GO:0003755">
    <property type="term" value="F:peptidyl-prolyl cis-trans isomerase activity"/>
    <property type="evidence" value="ECO:0007669"/>
    <property type="project" value="UniProtKB-KW"/>
</dbReference>
<dbReference type="PANTHER" id="PTHR47637">
    <property type="entry name" value="CHAPERONE SURA"/>
    <property type="match status" value="1"/>
</dbReference>
<dbReference type="SUPFAM" id="SSF54534">
    <property type="entry name" value="FKBP-like"/>
    <property type="match status" value="2"/>
</dbReference>
<protein>
    <submittedName>
        <fullName evidence="4">Periplasmic chaperone for outer membrane proteins SurA</fullName>
    </submittedName>
</protein>
<evidence type="ECO:0000256" key="1">
    <source>
        <dbReference type="ARBA" id="ARBA00022729"/>
    </source>
</evidence>
<dbReference type="PROSITE" id="PS50198">
    <property type="entry name" value="PPIC_PPIASE_2"/>
    <property type="match status" value="1"/>
</dbReference>
<evidence type="ECO:0000313" key="4">
    <source>
        <dbReference type="EMBL" id="PZX60682.1"/>
    </source>
</evidence>
<dbReference type="OrthoDB" id="14196at2"/>
<comment type="caution">
    <text evidence="4">The sequence shown here is derived from an EMBL/GenBank/DDBJ whole genome shotgun (WGS) entry which is preliminary data.</text>
</comment>
<dbReference type="InterPro" id="IPR000297">
    <property type="entry name" value="PPIase_PpiC"/>
</dbReference>
<dbReference type="PANTHER" id="PTHR47637:SF1">
    <property type="entry name" value="CHAPERONE SURA"/>
    <property type="match status" value="1"/>
</dbReference>
<sequence>MKHFLFFSLIVCTSLTSLNAQVQKVVADKIVAQVGDKIILRSDVMNAISDAKRQGQEASLPPHPECAFLEAQLIQKALVLQAEKDSLTVSDEDLDAALDNQIRGFIREYGSKEVLEEIAGKTIYQIKEDFRPAFRDRKLADQMRNKILDNVKVTPNEVKAYFDKIPKDSLPFFESEIEVSQILIQPKANKEVEDYVSKDLYSYKNQVETGQKRFDQLAKLYSDDVETEKQGGLLHLNRNDKFWDPTFLSTVFKLKEGQISPVIKSKFGLHIIQLVSRSGDDAVVRHILKIPPVTQTEINLAVNKLDSIRNLIETKQITFGEAVNRFSDDENSKFTGGQIQGRDGSSYITIDQLPDKDLIPLLKNLKPGDISKPQVYTDDRGRKMVRLVYLKTRTEPHRENLKEDYNKIAQQALEDKKQQKLEQWFNDHLPSFYITIDKEFKGCKTLNEWWKYAAKN</sequence>
<dbReference type="Proteomes" id="UP000249720">
    <property type="component" value="Unassembled WGS sequence"/>
</dbReference>
<dbReference type="InterPro" id="IPR050280">
    <property type="entry name" value="OMP_Chaperone_SurA"/>
</dbReference>
<feature type="domain" description="PpiC" evidence="3">
    <location>
        <begin position="174"/>
        <end position="276"/>
    </location>
</feature>
<dbReference type="RefSeq" id="WP_111296891.1">
    <property type="nucleotide sequence ID" value="NZ_QKZV01000009.1"/>
</dbReference>
<dbReference type="EMBL" id="QKZV01000009">
    <property type="protein sequence ID" value="PZX60682.1"/>
    <property type="molecule type" value="Genomic_DNA"/>
</dbReference>
<evidence type="ECO:0000259" key="3">
    <source>
        <dbReference type="PROSITE" id="PS50198"/>
    </source>
</evidence>
<keyword evidence="2" id="KW-0697">Rotamase</keyword>
<dbReference type="InterPro" id="IPR046357">
    <property type="entry name" value="PPIase_dom_sf"/>
</dbReference>
<dbReference type="InterPro" id="IPR027304">
    <property type="entry name" value="Trigger_fact/SurA_dom_sf"/>
</dbReference>
<reference evidence="4 5" key="1">
    <citation type="submission" date="2018-06" db="EMBL/GenBank/DDBJ databases">
        <title>Genomic Encyclopedia of Archaeal and Bacterial Type Strains, Phase II (KMG-II): from individual species to whole genera.</title>
        <authorList>
            <person name="Goeker M."/>
        </authorList>
    </citation>
    <scope>NUCLEOTIDE SEQUENCE [LARGE SCALE GENOMIC DNA]</scope>
    <source>
        <strain evidence="4 5">DSM 23241</strain>
    </source>
</reference>
<dbReference type="AlphaFoldDB" id="A0A2W7TBT4"/>
<accession>A0A2W7TBT4</accession>
<keyword evidence="2" id="KW-0413">Isomerase</keyword>
<dbReference type="Gene3D" id="3.10.50.40">
    <property type="match status" value="2"/>
</dbReference>
<keyword evidence="1" id="KW-0732">Signal</keyword>